<evidence type="ECO:0000313" key="3">
    <source>
        <dbReference type="Proteomes" id="UP000054166"/>
    </source>
</evidence>
<dbReference type="AlphaFoldDB" id="A0A0C3FY40"/>
<accession>A0A0C3FY40</accession>
<protein>
    <submittedName>
        <fullName evidence="2">Uncharacterized protein</fullName>
    </submittedName>
</protein>
<organism evidence="2 3">
    <name type="scientific">Piloderma croceum (strain F 1598)</name>
    <dbReference type="NCBI Taxonomy" id="765440"/>
    <lineage>
        <taxon>Eukaryota</taxon>
        <taxon>Fungi</taxon>
        <taxon>Dikarya</taxon>
        <taxon>Basidiomycota</taxon>
        <taxon>Agaricomycotina</taxon>
        <taxon>Agaricomycetes</taxon>
        <taxon>Agaricomycetidae</taxon>
        <taxon>Atheliales</taxon>
        <taxon>Atheliaceae</taxon>
        <taxon>Piloderma</taxon>
    </lineage>
</organism>
<feature type="compositionally biased region" description="Polar residues" evidence="1">
    <location>
        <begin position="155"/>
        <end position="168"/>
    </location>
</feature>
<name>A0A0C3FY40_PILCF</name>
<gene>
    <name evidence="2" type="ORF">PILCRDRAFT_452437</name>
</gene>
<feature type="region of interest" description="Disordered" evidence="1">
    <location>
        <begin position="155"/>
        <end position="188"/>
    </location>
</feature>
<dbReference type="InParanoid" id="A0A0C3FY40"/>
<reference evidence="2 3" key="1">
    <citation type="submission" date="2014-04" db="EMBL/GenBank/DDBJ databases">
        <authorList>
            <consortium name="DOE Joint Genome Institute"/>
            <person name="Kuo A."/>
            <person name="Tarkka M."/>
            <person name="Buscot F."/>
            <person name="Kohler A."/>
            <person name="Nagy L.G."/>
            <person name="Floudas D."/>
            <person name="Copeland A."/>
            <person name="Barry K.W."/>
            <person name="Cichocki N."/>
            <person name="Veneault-Fourrey C."/>
            <person name="LaButti K."/>
            <person name="Lindquist E.A."/>
            <person name="Lipzen A."/>
            <person name="Lundell T."/>
            <person name="Morin E."/>
            <person name="Murat C."/>
            <person name="Sun H."/>
            <person name="Tunlid A."/>
            <person name="Henrissat B."/>
            <person name="Grigoriev I.V."/>
            <person name="Hibbett D.S."/>
            <person name="Martin F."/>
            <person name="Nordberg H.P."/>
            <person name="Cantor M.N."/>
            <person name="Hua S.X."/>
        </authorList>
    </citation>
    <scope>NUCLEOTIDE SEQUENCE [LARGE SCALE GENOMIC DNA]</scope>
    <source>
        <strain evidence="2 3">F 1598</strain>
    </source>
</reference>
<dbReference type="Proteomes" id="UP000054166">
    <property type="component" value="Unassembled WGS sequence"/>
</dbReference>
<evidence type="ECO:0000313" key="2">
    <source>
        <dbReference type="EMBL" id="KIM83151.1"/>
    </source>
</evidence>
<dbReference type="HOGENOM" id="CLU_1441556_0_0_1"/>
<reference evidence="3" key="2">
    <citation type="submission" date="2015-01" db="EMBL/GenBank/DDBJ databases">
        <title>Evolutionary Origins and Diversification of the Mycorrhizal Mutualists.</title>
        <authorList>
            <consortium name="DOE Joint Genome Institute"/>
            <consortium name="Mycorrhizal Genomics Consortium"/>
            <person name="Kohler A."/>
            <person name="Kuo A."/>
            <person name="Nagy L.G."/>
            <person name="Floudas D."/>
            <person name="Copeland A."/>
            <person name="Barry K.W."/>
            <person name="Cichocki N."/>
            <person name="Veneault-Fourrey C."/>
            <person name="LaButti K."/>
            <person name="Lindquist E.A."/>
            <person name="Lipzen A."/>
            <person name="Lundell T."/>
            <person name="Morin E."/>
            <person name="Murat C."/>
            <person name="Riley R."/>
            <person name="Ohm R."/>
            <person name="Sun H."/>
            <person name="Tunlid A."/>
            <person name="Henrissat B."/>
            <person name="Grigoriev I.V."/>
            <person name="Hibbett D.S."/>
            <person name="Martin F."/>
        </authorList>
    </citation>
    <scope>NUCLEOTIDE SEQUENCE [LARGE SCALE GENOMIC DNA]</scope>
    <source>
        <strain evidence="3">F 1598</strain>
    </source>
</reference>
<dbReference type="EMBL" id="KN832992">
    <property type="protein sequence ID" value="KIM83151.1"/>
    <property type="molecule type" value="Genomic_DNA"/>
</dbReference>
<proteinExistence type="predicted"/>
<keyword evidence="3" id="KW-1185">Reference proteome</keyword>
<evidence type="ECO:0000256" key="1">
    <source>
        <dbReference type="SAM" id="MobiDB-lite"/>
    </source>
</evidence>
<sequence>MKRLILDDTLNSLLLEQSIWQDNRAKTIKKRWNPQTMYQAYRHLLETQNLYDLSKRASDAATRQAMNQPTVITDPNLLMDVLFGAFAGLAVKEQQGVPNNVANMPVMSDRLAPSGPIAAGSLVDLGRSTPAAKVSLADFPASSVGLSQACISETNPFIDPTSSASTSDKAVELKNIGSKKAGSKARRR</sequence>